<dbReference type="AlphaFoldDB" id="C5CDD0"/>
<name>C5CDD0_KOSOT</name>
<sequence>MRIKLKKTPQANIIDEVDRDNCLQFESTPQEFVTPAQPVVTIPKGFVSAAQRPSRILVFYVQPTTHNVFYQPRSGYRVGEGHCPSPTRSVAKQLSRTLGSRFLDCHVQRTTYNQQRLWLTPGAAGLTLGKAKLTHA</sequence>
<reference evidence="1 2" key="1">
    <citation type="submission" date="2009-06" db="EMBL/GenBank/DDBJ databases">
        <title>Complete sequence of Thermotogales bacterium TBF 19.5.1.</title>
        <authorList>
            <consortium name="US DOE Joint Genome Institute"/>
            <person name="Lucas S."/>
            <person name="Copeland A."/>
            <person name="Lapidus A."/>
            <person name="Glavina del Rio T."/>
            <person name="Tice H."/>
            <person name="Bruce D."/>
            <person name="Goodwin L."/>
            <person name="Pitluck S."/>
            <person name="Chertkov O."/>
            <person name="Brettin T."/>
            <person name="Detter J.C."/>
            <person name="Han C."/>
            <person name="Schmutz J."/>
            <person name="Larimer F."/>
            <person name="Land M."/>
            <person name="Hauser L."/>
            <person name="Kyrpides N."/>
            <person name="Ovchinnikova G."/>
            <person name="Noll K."/>
        </authorList>
    </citation>
    <scope>NUCLEOTIDE SEQUENCE [LARGE SCALE GENOMIC DNA]</scope>
    <source>
        <strain evidence="2">ATCC BAA-1733 / DSM 21960 / TBF 19.5.1</strain>
    </source>
</reference>
<proteinExistence type="predicted"/>
<dbReference type="KEGG" id="kol:Kole_1299"/>
<reference evidence="1 2" key="2">
    <citation type="journal article" date="2011" name="J. Bacteriol.">
        <title>Genome Sequence of Kosmotoga olearia Strain TBF 19.5.1, a Thermophilic Bacterium with a Wide Growth Temperature Range, Isolated from the Troll B Oil Platform in the North Sea.</title>
        <authorList>
            <person name="Swithers K.S."/>
            <person name="Dipippo J.L."/>
            <person name="Bruce D.C."/>
            <person name="Detter C."/>
            <person name="Tapia R."/>
            <person name="Han S."/>
            <person name="Goodwin L.A."/>
            <person name="Han J."/>
            <person name="Woyke T."/>
            <person name="Pitluck S."/>
            <person name="Pennacchio L."/>
            <person name="Nolan M."/>
            <person name="Mikhailova N."/>
            <person name="Land M.L."/>
            <person name="Nesbo C.L."/>
            <person name="Gogarten J.P."/>
            <person name="Noll K.M."/>
        </authorList>
    </citation>
    <scope>NUCLEOTIDE SEQUENCE [LARGE SCALE GENOMIC DNA]</scope>
    <source>
        <strain evidence="2">ATCC BAA-1733 / DSM 21960 / TBF 19.5.1</strain>
    </source>
</reference>
<keyword evidence="2" id="KW-1185">Reference proteome</keyword>
<dbReference type="EMBL" id="CP001634">
    <property type="protein sequence ID" value="ACR79993.1"/>
    <property type="molecule type" value="Genomic_DNA"/>
</dbReference>
<dbReference type="HOGENOM" id="CLU_1872729_0_0_0"/>
<accession>C5CDD0</accession>
<gene>
    <name evidence="1" type="ordered locus">Kole_1299</name>
</gene>
<organism evidence="1 2">
    <name type="scientific">Kosmotoga olearia (strain ATCC BAA-1733 / DSM 21960 / TBF 19.5.1)</name>
    <dbReference type="NCBI Taxonomy" id="521045"/>
    <lineage>
        <taxon>Bacteria</taxon>
        <taxon>Thermotogati</taxon>
        <taxon>Thermotogota</taxon>
        <taxon>Thermotogae</taxon>
        <taxon>Kosmotogales</taxon>
        <taxon>Kosmotogaceae</taxon>
        <taxon>Kosmotoga</taxon>
    </lineage>
</organism>
<dbReference type="STRING" id="521045.Kole_1299"/>
<evidence type="ECO:0000313" key="2">
    <source>
        <dbReference type="Proteomes" id="UP000002382"/>
    </source>
</evidence>
<protein>
    <submittedName>
        <fullName evidence="1">Uncharacterized protein</fullName>
    </submittedName>
</protein>
<evidence type="ECO:0000313" key="1">
    <source>
        <dbReference type="EMBL" id="ACR79993.1"/>
    </source>
</evidence>
<dbReference type="Proteomes" id="UP000002382">
    <property type="component" value="Chromosome"/>
</dbReference>